<dbReference type="EMBL" id="BLPF01000002">
    <property type="protein sequence ID" value="GFJ81995.1"/>
    <property type="molecule type" value="Genomic_DNA"/>
</dbReference>
<gene>
    <name evidence="2" type="ORF">Phou_061750</name>
</gene>
<dbReference type="AlphaFoldDB" id="A0A6V8KMX0"/>
<feature type="compositionally biased region" description="Basic residues" evidence="1">
    <location>
        <begin position="67"/>
        <end position="80"/>
    </location>
</feature>
<name>A0A6V8KMX0_9ACTN</name>
<evidence type="ECO:0000313" key="2">
    <source>
        <dbReference type="EMBL" id="GFJ81995.1"/>
    </source>
</evidence>
<comment type="caution">
    <text evidence="2">The sequence shown here is derived from an EMBL/GenBank/DDBJ whole genome shotgun (WGS) entry which is preliminary data.</text>
</comment>
<proteinExistence type="predicted"/>
<evidence type="ECO:0000313" key="3">
    <source>
        <dbReference type="Proteomes" id="UP000482800"/>
    </source>
</evidence>
<dbReference type="Proteomes" id="UP000482800">
    <property type="component" value="Unassembled WGS sequence"/>
</dbReference>
<accession>A0A6V8KMX0</accession>
<evidence type="ECO:0000256" key="1">
    <source>
        <dbReference type="SAM" id="MobiDB-lite"/>
    </source>
</evidence>
<organism evidence="2 3">
    <name type="scientific">Phytohabitans houttuyneae</name>
    <dbReference type="NCBI Taxonomy" id="1076126"/>
    <lineage>
        <taxon>Bacteria</taxon>
        <taxon>Bacillati</taxon>
        <taxon>Actinomycetota</taxon>
        <taxon>Actinomycetes</taxon>
        <taxon>Micromonosporales</taxon>
        <taxon>Micromonosporaceae</taxon>
    </lineage>
</organism>
<protein>
    <submittedName>
        <fullName evidence="2">Uncharacterized protein</fullName>
    </submittedName>
</protein>
<reference evidence="2 3" key="2">
    <citation type="submission" date="2020-03" db="EMBL/GenBank/DDBJ databases">
        <authorList>
            <person name="Ichikawa N."/>
            <person name="Kimura A."/>
            <person name="Kitahashi Y."/>
            <person name="Uohara A."/>
        </authorList>
    </citation>
    <scope>NUCLEOTIDE SEQUENCE [LARGE SCALE GENOMIC DNA]</scope>
    <source>
        <strain evidence="2 3">NBRC 108639</strain>
    </source>
</reference>
<keyword evidence="3" id="KW-1185">Reference proteome</keyword>
<feature type="region of interest" description="Disordered" evidence="1">
    <location>
        <begin position="56"/>
        <end position="92"/>
    </location>
</feature>
<reference evidence="2 3" key="1">
    <citation type="submission" date="2020-03" db="EMBL/GenBank/DDBJ databases">
        <title>Whole genome shotgun sequence of Phytohabitans houttuyneae NBRC 108639.</title>
        <authorList>
            <person name="Komaki H."/>
            <person name="Tamura T."/>
        </authorList>
    </citation>
    <scope>NUCLEOTIDE SEQUENCE [LARGE SCALE GENOMIC DNA]</scope>
    <source>
        <strain evidence="2 3">NBRC 108639</strain>
    </source>
</reference>
<sequence length="117" mass="13102">MQHDAFDVGGRRDPQDFGHVEVRSGTLYEQEDRFCASERWTKGLRLCEVREMVANPGGHDVAASSTGHRRHLGARRRKDRQQRPADISGGACHDKHVRLSSSAASLARLKLTLVAWI</sequence>